<sequence>MSGWNLRFPDSVCSPPGGGRICLYFCLLSLHCPTPHVLSFGHCLTSLSPFPSLLGPQSLLVTFDPFISNTPGYEAVDSGHVLSLSHIVPLRCSFYIFFLRLEAAECMSFLFFVSLFCLIRWQRARSLGISSGAWSGHTVPLGSSVPIATIRSEKT</sequence>
<dbReference type="Proteomes" id="UP000283841">
    <property type="component" value="Unassembled WGS sequence"/>
</dbReference>
<evidence type="ECO:0000313" key="2">
    <source>
        <dbReference type="EMBL" id="RWQ95781.1"/>
    </source>
</evidence>
<evidence type="ECO:0000313" key="3">
    <source>
        <dbReference type="Proteomes" id="UP000283841"/>
    </source>
</evidence>
<keyword evidence="1" id="KW-0472">Membrane</keyword>
<proteinExistence type="predicted"/>
<dbReference type="RefSeq" id="XP_028485426.1">
    <property type="nucleotide sequence ID" value="XM_028626752.1"/>
</dbReference>
<dbReference type="EMBL" id="RCNU01000005">
    <property type="protein sequence ID" value="RWQ95781.1"/>
    <property type="molecule type" value="Genomic_DNA"/>
</dbReference>
<keyword evidence="1" id="KW-0812">Transmembrane</keyword>
<dbReference type="AlphaFoldDB" id="A0A443HVJ6"/>
<protein>
    <submittedName>
        <fullName evidence="2">Uncharacterized protein</fullName>
    </submittedName>
</protein>
<name>A0A443HVJ6_BYSSP</name>
<accession>A0A443HVJ6</accession>
<gene>
    <name evidence="2" type="ORF">C8Q69DRAFT_266717</name>
</gene>
<keyword evidence="1" id="KW-1133">Transmembrane helix</keyword>
<keyword evidence="3" id="KW-1185">Reference proteome</keyword>
<dbReference type="GeneID" id="39596029"/>
<feature type="transmembrane region" description="Helical" evidence="1">
    <location>
        <begin position="94"/>
        <end position="119"/>
    </location>
</feature>
<comment type="caution">
    <text evidence="2">The sequence shown here is derived from an EMBL/GenBank/DDBJ whole genome shotgun (WGS) entry which is preliminary data.</text>
</comment>
<reference evidence="2 3" key="1">
    <citation type="journal article" date="2018" name="Front. Microbiol.">
        <title>Genomic and genetic insights into a cosmopolitan fungus, Paecilomyces variotii (Eurotiales).</title>
        <authorList>
            <person name="Urquhart A.S."/>
            <person name="Mondo S.J."/>
            <person name="Makela M.R."/>
            <person name="Hane J.K."/>
            <person name="Wiebenga A."/>
            <person name="He G."/>
            <person name="Mihaltcheva S."/>
            <person name="Pangilinan J."/>
            <person name="Lipzen A."/>
            <person name="Barry K."/>
            <person name="de Vries R.P."/>
            <person name="Grigoriev I.V."/>
            <person name="Idnurm A."/>
        </authorList>
    </citation>
    <scope>NUCLEOTIDE SEQUENCE [LARGE SCALE GENOMIC DNA]</scope>
    <source>
        <strain evidence="2 3">CBS 101075</strain>
    </source>
</reference>
<dbReference type="VEuPathDB" id="FungiDB:C8Q69DRAFT_266717"/>
<organism evidence="2 3">
    <name type="scientific">Byssochlamys spectabilis</name>
    <name type="common">Paecilomyces variotii</name>
    <dbReference type="NCBI Taxonomy" id="264951"/>
    <lineage>
        <taxon>Eukaryota</taxon>
        <taxon>Fungi</taxon>
        <taxon>Dikarya</taxon>
        <taxon>Ascomycota</taxon>
        <taxon>Pezizomycotina</taxon>
        <taxon>Eurotiomycetes</taxon>
        <taxon>Eurotiomycetidae</taxon>
        <taxon>Eurotiales</taxon>
        <taxon>Thermoascaceae</taxon>
        <taxon>Paecilomyces</taxon>
    </lineage>
</organism>
<evidence type="ECO:0000256" key="1">
    <source>
        <dbReference type="SAM" id="Phobius"/>
    </source>
</evidence>